<evidence type="ECO:0000313" key="1">
    <source>
        <dbReference type="EMBL" id="OMO84764.1"/>
    </source>
</evidence>
<evidence type="ECO:0000313" key="2">
    <source>
        <dbReference type="Proteomes" id="UP000188268"/>
    </source>
</evidence>
<accession>A0A1R3IQC3</accession>
<proteinExistence type="predicted"/>
<comment type="caution">
    <text evidence="1">The sequence shown here is derived from an EMBL/GenBank/DDBJ whole genome shotgun (WGS) entry which is preliminary data.</text>
</comment>
<dbReference type="Proteomes" id="UP000188268">
    <property type="component" value="Unassembled WGS sequence"/>
</dbReference>
<gene>
    <name evidence="1" type="ORF">CCACVL1_10667</name>
</gene>
<reference evidence="1 2" key="1">
    <citation type="submission" date="2013-09" db="EMBL/GenBank/DDBJ databases">
        <title>Corchorus capsularis genome sequencing.</title>
        <authorList>
            <person name="Alam M."/>
            <person name="Haque M.S."/>
            <person name="Islam M.S."/>
            <person name="Emdad E.M."/>
            <person name="Islam M.M."/>
            <person name="Ahmed B."/>
            <person name="Halim A."/>
            <person name="Hossen Q.M.M."/>
            <person name="Hossain M.Z."/>
            <person name="Ahmed R."/>
            <person name="Khan M.M."/>
            <person name="Islam R."/>
            <person name="Rashid M.M."/>
            <person name="Khan S.A."/>
            <person name="Rahman M.S."/>
            <person name="Alam M."/>
        </authorList>
    </citation>
    <scope>NUCLEOTIDE SEQUENCE [LARGE SCALE GENOMIC DNA]</scope>
    <source>
        <strain evidence="2">cv. CVL-1</strain>
        <tissue evidence="1">Whole seedling</tissue>
    </source>
</reference>
<name>A0A1R3IQC3_COCAP</name>
<protein>
    <submittedName>
        <fullName evidence="1">Uncharacterized protein</fullName>
    </submittedName>
</protein>
<sequence length="62" mass="7211">MSQEMLTTGEFCCQHAKQVSWQRWYKGCTSKAAMELAMELRSAVENKFRKRQAALKINEVVE</sequence>
<keyword evidence="2" id="KW-1185">Reference proteome</keyword>
<organism evidence="1 2">
    <name type="scientific">Corchorus capsularis</name>
    <name type="common">Jute</name>
    <dbReference type="NCBI Taxonomy" id="210143"/>
    <lineage>
        <taxon>Eukaryota</taxon>
        <taxon>Viridiplantae</taxon>
        <taxon>Streptophyta</taxon>
        <taxon>Embryophyta</taxon>
        <taxon>Tracheophyta</taxon>
        <taxon>Spermatophyta</taxon>
        <taxon>Magnoliopsida</taxon>
        <taxon>eudicotyledons</taxon>
        <taxon>Gunneridae</taxon>
        <taxon>Pentapetalae</taxon>
        <taxon>rosids</taxon>
        <taxon>malvids</taxon>
        <taxon>Malvales</taxon>
        <taxon>Malvaceae</taxon>
        <taxon>Grewioideae</taxon>
        <taxon>Apeibeae</taxon>
        <taxon>Corchorus</taxon>
    </lineage>
</organism>
<dbReference type="AlphaFoldDB" id="A0A1R3IQC3"/>
<dbReference type="Gramene" id="OMO84764">
    <property type="protein sequence ID" value="OMO84764"/>
    <property type="gene ID" value="CCACVL1_10667"/>
</dbReference>
<dbReference type="EMBL" id="AWWV01009682">
    <property type="protein sequence ID" value="OMO84764.1"/>
    <property type="molecule type" value="Genomic_DNA"/>
</dbReference>